<organism evidence="1 2">
    <name type="scientific">Paenibacillus odorifer</name>
    <dbReference type="NCBI Taxonomy" id="189426"/>
    <lineage>
        <taxon>Bacteria</taxon>
        <taxon>Bacillati</taxon>
        <taxon>Bacillota</taxon>
        <taxon>Bacilli</taxon>
        <taxon>Bacillales</taxon>
        <taxon>Paenibacillaceae</taxon>
        <taxon>Paenibacillus</taxon>
    </lineage>
</organism>
<evidence type="ECO:0000313" key="2">
    <source>
        <dbReference type="Proteomes" id="UP000187439"/>
    </source>
</evidence>
<name>A0A1R0Y7Y7_9BACL</name>
<sequence length="155" mass="17823">MAEFINELNSKKASLAIEIARTPSVKLKEMLDRIYAGEQPSKQPEIQCYAYPNCPFSTNLNCQSCYLAIPRAAALQSISDEISLKIGKLINETNFPNLLRDMSVLTSLMDRLTEAKTDLGKEFVEGYIDLEQLKFDYNIVIERMERHTQYYLEEK</sequence>
<comment type="caution">
    <text evidence="1">The sequence shown here is derived from an EMBL/GenBank/DDBJ whole genome shotgun (WGS) entry which is preliminary data.</text>
</comment>
<accession>A0A1R0Y7Y7</accession>
<dbReference type="AlphaFoldDB" id="A0A1R0Y7Y7"/>
<reference evidence="1 2" key="1">
    <citation type="submission" date="2016-10" db="EMBL/GenBank/DDBJ databases">
        <title>Paenibacillus species isolates.</title>
        <authorList>
            <person name="Beno S.M."/>
        </authorList>
    </citation>
    <scope>NUCLEOTIDE SEQUENCE [LARGE SCALE GENOMIC DNA]</scope>
    <source>
        <strain evidence="1 2">FSL H7-0710</strain>
    </source>
</reference>
<gene>
    <name evidence="1" type="ORF">BSK52_03445</name>
</gene>
<dbReference type="EMBL" id="MPTC01000002">
    <property type="protein sequence ID" value="OMD43477.1"/>
    <property type="molecule type" value="Genomic_DNA"/>
</dbReference>
<evidence type="ECO:0000313" key="1">
    <source>
        <dbReference type="EMBL" id="OMD43477.1"/>
    </source>
</evidence>
<protein>
    <submittedName>
        <fullName evidence="1">Uncharacterized protein</fullName>
    </submittedName>
</protein>
<proteinExistence type="predicted"/>
<dbReference type="Proteomes" id="UP000187439">
    <property type="component" value="Unassembled WGS sequence"/>
</dbReference>